<evidence type="ECO:0000313" key="2">
    <source>
        <dbReference type="Proteomes" id="UP000323917"/>
    </source>
</evidence>
<dbReference type="EMBL" id="CP042913">
    <property type="protein sequence ID" value="QEG37011.1"/>
    <property type="molecule type" value="Genomic_DNA"/>
</dbReference>
<dbReference type="AlphaFoldDB" id="A0A5B9QSA7"/>
<reference evidence="1 2" key="1">
    <citation type="submission" date="2019-08" db="EMBL/GenBank/DDBJ databases">
        <title>Deep-cultivation of Planctomycetes and their phenomic and genomic characterization uncovers novel biology.</title>
        <authorList>
            <person name="Wiegand S."/>
            <person name="Jogler M."/>
            <person name="Boedeker C."/>
            <person name="Pinto D."/>
            <person name="Vollmers J."/>
            <person name="Rivas-Marin E."/>
            <person name="Kohn T."/>
            <person name="Peeters S.H."/>
            <person name="Heuer A."/>
            <person name="Rast P."/>
            <person name="Oberbeckmann S."/>
            <person name="Bunk B."/>
            <person name="Jeske O."/>
            <person name="Meyerdierks A."/>
            <person name="Storesund J.E."/>
            <person name="Kallscheuer N."/>
            <person name="Luecker S."/>
            <person name="Lage O.M."/>
            <person name="Pohl T."/>
            <person name="Merkel B.J."/>
            <person name="Hornburger P."/>
            <person name="Mueller R.-W."/>
            <person name="Bruemmer F."/>
            <person name="Labrenz M."/>
            <person name="Spormann A.M."/>
            <person name="Op den Camp H."/>
            <person name="Overmann J."/>
            <person name="Amann R."/>
            <person name="Jetten M.S.M."/>
            <person name="Mascher T."/>
            <person name="Medema M.H."/>
            <person name="Devos D.P."/>
            <person name="Kaster A.-K."/>
            <person name="Ovreas L."/>
            <person name="Rohde M."/>
            <person name="Galperin M.Y."/>
            <person name="Jogler C."/>
        </authorList>
    </citation>
    <scope>NUCLEOTIDE SEQUENCE [LARGE SCALE GENOMIC DNA]</scope>
    <source>
        <strain evidence="1 2">Pr1d</strain>
    </source>
</reference>
<sequence length="125" mass="14367">MAKCDEGYLCEVCGKDVANLTESDMYLRYIVGMLDPEVLHTTPERHIRCNPELAQYIIADDFEPVFREGPFDKRNLDPEFVRQQETLFTRGWHRLKEVAGKELPIIEYPLPEVIEKIKSGSPGIG</sequence>
<proteinExistence type="predicted"/>
<keyword evidence="2" id="KW-1185">Reference proteome</keyword>
<dbReference type="OrthoDB" id="277094at2"/>
<name>A0A5B9QSA7_9BACT</name>
<evidence type="ECO:0000313" key="1">
    <source>
        <dbReference type="EMBL" id="QEG37011.1"/>
    </source>
</evidence>
<protein>
    <submittedName>
        <fullName evidence="1">Uncharacterized protein</fullName>
    </submittedName>
</protein>
<dbReference type="RefSeq" id="WP_148075295.1">
    <property type="nucleotide sequence ID" value="NZ_CP042913.1"/>
</dbReference>
<accession>A0A5B9QSA7</accession>
<organism evidence="1 2">
    <name type="scientific">Bythopirellula goksoeyrii</name>
    <dbReference type="NCBI Taxonomy" id="1400387"/>
    <lineage>
        <taxon>Bacteria</taxon>
        <taxon>Pseudomonadati</taxon>
        <taxon>Planctomycetota</taxon>
        <taxon>Planctomycetia</taxon>
        <taxon>Pirellulales</taxon>
        <taxon>Lacipirellulaceae</taxon>
        <taxon>Bythopirellula</taxon>
    </lineage>
</organism>
<dbReference type="Proteomes" id="UP000323917">
    <property type="component" value="Chromosome"/>
</dbReference>
<gene>
    <name evidence="1" type="ORF">Pr1d_43510</name>
</gene>
<dbReference type="KEGG" id="bgok:Pr1d_43510"/>